<keyword evidence="3" id="KW-1185">Reference proteome</keyword>
<dbReference type="AlphaFoldDB" id="A0A3P7DWP4"/>
<organism evidence="2 3">
    <name type="scientific">Wuchereria bancrofti</name>
    <dbReference type="NCBI Taxonomy" id="6293"/>
    <lineage>
        <taxon>Eukaryota</taxon>
        <taxon>Metazoa</taxon>
        <taxon>Ecdysozoa</taxon>
        <taxon>Nematoda</taxon>
        <taxon>Chromadorea</taxon>
        <taxon>Rhabditida</taxon>
        <taxon>Spirurina</taxon>
        <taxon>Spiruromorpha</taxon>
        <taxon>Filarioidea</taxon>
        <taxon>Onchocercidae</taxon>
        <taxon>Wuchereria</taxon>
    </lineage>
</organism>
<accession>A0A3P7DWP4</accession>
<feature type="region of interest" description="Disordered" evidence="1">
    <location>
        <begin position="14"/>
        <end position="36"/>
    </location>
</feature>
<name>A0A3P7DWP4_WUCBA</name>
<dbReference type="EMBL" id="UYWW01006070">
    <property type="protein sequence ID" value="VDM14530.1"/>
    <property type="molecule type" value="Genomic_DNA"/>
</dbReference>
<protein>
    <submittedName>
        <fullName evidence="2">Uncharacterized protein</fullName>
    </submittedName>
</protein>
<evidence type="ECO:0000313" key="3">
    <source>
        <dbReference type="Proteomes" id="UP000270924"/>
    </source>
</evidence>
<feature type="compositionally biased region" description="Basic and acidic residues" evidence="1">
    <location>
        <begin position="27"/>
        <end position="36"/>
    </location>
</feature>
<dbReference type="OrthoDB" id="5832583at2759"/>
<gene>
    <name evidence="2" type="ORF">WBA_LOCUS7916</name>
</gene>
<dbReference type="InParanoid" id="A0A3P7DWP4"/>
<dbReference type="Proteomes" id="UP000270924">
    <property type="component" value="Unassembled WGS sequence"/>
</dbReference>
<sequence length="58" mass="7082">MCLSMIAHLFKRHRQQRPTQEYSIPEATRHSNLPHDNETKLYSEALMYFRKNKMHLPR</sequence>
<evidence type="ECO:0000256" key="1">
    <source>
        <dbReference type="SAM" id="MobiDB-lite"/>
    </source>
</evidence>
<evidence type="ECO:0000313" key="2">
    <source>
        <dbReference type="EMBL" id="VDM14530.1"/>
    </source>
</evidence>
<proteinExistence type="predicted"/>
<reference evidence="2 3" key="1">
    <citation type="submission" date="2018-11" db="EMBL/GenBank/DDBJ databases">
        <authorList>
            <consortium name="Pathogen Informatics"/>
        </authorList>
    </citation>
    <scope>NUCLEOTIDE SEQUENCE [LARGE SCALE GENOMIC DNA]</scope>
</reference>